<evidence type="ECO:0000313" key="2">
    <source>
        <dbReference type="Proteomes" id="UP001210538"/>
    </source>
</evidence>
<keyword evidence="2" id="KW-1185">Reference proteome</keyword>
<dbReference type="AlphaFoldDB" id="A0AAX3LAM2"/>
<organism evidence="1 2">
    <name type="scientific">Enterobacter ludwigii</name>
    <dbReference type="NCBI Taxonomy" id="299767"/>
    <lineage>
        <taxon>Bacteria</taxon>
        <taxon>Pseudomonadati</taxon>
        <taxon>Pseudomonadota</taxon>
        <taxon>Gammaproteobacteria</taxon>
        <taxon>Enterobacterales</taxon>
        <taxon>Enterobacteriaceae</taxon>
        <taxon>Enterobacter</taxon>
        <taxon>Enterobacter cloacae complex</taxon>
    </lineage>
</organism>
<dbReference type="RefSeq" id="WP_059305827.1">
    <property type="nucleotide sequence ID" value="NZ_CP076536.1"/>
</dbReference>
<evidence type="ECO:0000313" key="1">
    <source>
        <dbReference type="EMBL" id="WCE13358.1"/>
    </source>
</evidence>
<accession>A0AAX3LAM2</accession>
<dbReference type="Proteomes" id="UP001210538">
    <property type="component" value="Chromosome"/>
</dbReference>
<dbReference type="EMBL" id="CP116347">
    <property type="protein sequence ID" value="WCE13358.1"/>
    <property type="molecule type" value="Genomic_DNA"/>
</dbReference>
<reference evidence="1 2" key="1">
    <citation type="submission" date="2023-01" db="EMBL/GenBank/DDBJ databases">
        <title>Genome sequence resource and annotation of Enterobacter ludwigii, an economically important pathogen of seedling wilt with strawberry.</title>
        <authorList>
            <person name="Xie Y."/>
        </authorList>
    </citation>
    <scope>NUCLEOTIDE SEQUENCE [LARGE SCALE GENOMIC DNA]</scope>
    <source>
        <strain evidence="1 2">CM-TZ4</strain>
    </source>
</reference>
<protein>
    <submittedName>
        <fullName evidence="1">Uncharacterized protein</fullName>
    </submittedName>
</protein>
<name>A0AAX3LAM2_9ENTR</name>
<sequence>MESMFHRFSAVLSTDIRRELLKFVESPIDNKKSLPESNYIQLRHVEVPAHNYQQYRQWRDETTPHFLTLMRR</sequence>
<gene>
    <name evidence="1" type="ORF">PHA72_00205</name>
</gene>
<proteinExistence type="predicted"/>